<dbReference type="AlphaFoldDB" id="A0A518GZ60"/>
<dbReference type="KEGG" id="tpla:ElP_17580"/>
<evidence type="ECO:0000256" key="1">
    <source>
        <dbReference type="SAM" id="MobiDB-lite"/>
    </source>
</evidence>
<name>A0A518GZ60_9BACT</name>
<dbReference type="EMBL" id="CP036426">
    <property type="protein sequence ID" value="QDV33878.1"/>
    <property type="molecule type" value="Genomic_DNA"/>
</dbReference>
<gene>
    <name evidence="2" type="ORF">ElP_17580</name>
</gene>
<feature type="region of interest" description="Disordered" evidence="1">
    <location>
        <begin position="231"/>
        <end position="259"/>
    </location>
</feature>
<protein>
    <submittedName>
        <fullName evidence="2">Uncharacterized protein</fullName>
    </submittedName>
</protein>
<keyword evidence="3" id="KW-1185">Reference proteome</keyword>
<feature type="compositionally biased region" description="Basic and acidic residues" evidence="1">
    <location>
        <begin position="247"/>
        <end position="259"/>
    </location>
</feature>
<reference evidence="2 3" key="1">
    <citation type="submission" date="2019-02" db="EMBL/GenBank/DDBJ databases">
        <title>Deep-cultivation of Planctomycetes and their phenomic and genomic characterization uncovers novel biology.</title>
        <authorList>
            <person name="Wiegand S."/>
            <person name="Jogler M."/>
            <person name="Boedeker C."/>
            <person name="Pinto D."/>
            <person name="Vollmers J."/>
            <person name="Rivas-Marin E."/>
            <person name="Kohn T."/>
            <person name="Peeters S.H."/>
            <person name="Heuer A."/>
            <person name="Rast P."/>
            <person name="Oberbeckmann S."/>
            <person name="Bunk B."/>
            <person name="Jeske O."/>
            <person name="Meyerdierks A."/>
            <person name="Storesund J.E."/>
            <person name="Kallscheuer N."/>
            <person name="Luecker S."/>
            <person name="Lage O.M."/>
            <person name="Pohl T."/>
            <person name="Merkel B.J."/>
            <person name="Hornburger P."/>
            <person name="Mueller R.-W."/>
            <person name="Bruemmer F."/>
            <person name="Labrenz M."/>
            <person name="Spormann A.M."/>
            <person name="Op den Camp H."/>
            <person name="Overmann J."/>
            <person name="Amann R."/>
            <person name="Jetten M.S.M."/>
            <person name="Mascher T."/>
            <person name="Medema M.H."/>
            <person name="Devos D.P."/>
            <person name="Kaster A.-K."/>
            <person name="Ovreas L."/>
            <person name="Rohde M."/>
            <person name="Galperin M.Y."/>
            <person name="Jogler C."/>
        </authorList>
    </citation>
    <scope>NUCLEOTIDE SEQUENCE [LARGE SCALE GENOMIC DNA]</scope>
    <source>
        <strain evidence="2 3">ElP</strain>
    </source>
</reference>
<proteinExistence type="predicted"/>
<sequence>MNLVAFGRFSEAFMSGSLTRRSVLQSGGLVGLAGVVPGRAVAGAQGEGESFQSRFGEVRVLGAGLLEPGAVTGSVSPDGLATTILFGDRLDVRLDADVEAGSITRVAVLEIPVTIPDPKEERFLGYHASVPGTVVKGEGTRVVLSLDLGGSHHAVEYPFGEAYEGGINPDDFFAYARIQVKQVVGPDGERDVIEIPTPPHFTAILMVSIQRRTPDEVASVLIENLDVEIIRPRKDSGSPQDGGTEGRGPDGEPKPYIKN</sequence>
<accession>A0A518GZ60</accession>
<evidence type="ECO:0000313" key="2">
    <source>
        <dbReference type="EMBL" id="QDV33878.1"/>
    </source>
</evidence>
<evidence type="ECO:0000313" key="3">
    <source>
        <dbReference type="Proteomes" id="UP000317835"/>
    </source>
</evidence>
<organism evidence="2 3">
    <name type="scientific">Tautonia plasticadhaerens</name>
    <dbReference type="NCBI Taxonomy" id="2527974"/>
    <lineage>
        <taxon>Bacteria</taxon>
        <taxon>Pseudomonadati</taxon>
        <taxon>Planctomycetota</taxon>
        <taxon>Planctomycetia</taxon>
        <taxon>Isosphaerales</taxon>
        <taxon>Isosphaeraceae</taxon>
        <taxon>Tautonia</taxon>
    </lineage>
</organism>
<dbReference type="Proteomes" id="UP000317835">
    <property type="component" value="Chromosome"/>
</dbReference>